<keyword evidence="7 10" id="KW-1133">Transmembrane helix</keyword>
<evidence type="ECO:0000313" key="12">
    <source>
        <dbReference type="EMBL" id="HIQ91320.1"/>
    </source>
</evidence>
<accession>A0A9D1CZL5</accession>
<evidence type="ECO:0000256" key="3">
    <source>
        <dbReference type="ARBA" id="ARBA00022475"/>
    </source>
</evidence>
<dbReference type="InterPro" id="IPR003593">
    <property type="entry name" value="AAA+_ATPase"/>
</dbReference>
<dbReference type="PANTHER" id="PTHR42798:SF7">
    <property type="entry name" value="ALPHA-D-RIBOSE 1-METHYLPHOSPHONATE 5-TRIPHOSPHATE SYNTHASE SUBUNIT PHNL"/>
    <property type="match status" value="1"/>
</dbReference>
<dbReference type="PANTHER" id="PTHR42798">
    <property type="entry name" value="LIPOPROTEIN-RELEASING SYSTEM ATP-BINDING PROTEIN LOLD"/>
    <property type="match status" value="1"/>
</dbReference>
<reference evidence="12" key="2">
    <citation type="journal article" date="2021" name="PeerJ">
        <title>Extensive microbial diversity within the chicken gut microbiome revealed by metagenomics and culture.</title>
        <authorList>
            <person name="Gilroy R."/>
            <person name="Ravi A."/>
            <person name="Getino M."/>
            <person name="Pursley I."/>
            <person name="Horton D.L."/>
            <person name="Alikhan N.F."/>
            <person name="Baker D."/>
            <person name="Gharbi K."/>
            <person name="Hall N."/>
            <person name="Watson M."/>
            <person name="Adriaenssens E.M."/>
            <person name="Foster-Nyarko E."/>
            <person name="Jarju S."/>
            <person name="Secka A."/>
            <person name="Antonio M."/>
            <person name="Oren A."/>
            <person name="Chaudhuri R.R."/>
            <person name="La Ragione R."/>
            <person name="Hildebrand F."/>
            <person name="Pallen M.J."/>
        </authorList>
    </citation>
    <scope>NUCLEOTIDE SEQUENCE</scope>
    <source>
        <strain evidence="12">CHK147-3167</strain>
    </source>
</reference>
<dbReference type="GO" id="GO:0098796">
    <property type="term" value="C:membrane protein complex"/>
    <property type="evidence" value="ECO:0007669"/>
    <property type="project" value="UniProtKB-ARBA"/>
</dbReference>
<dbReference type="EMBL" id="DVFV01000117">
    <property type="protein sequence ID" value="HIQ91320.1"/>
    <property type="molecule type" value="Genomic_DNA"/>
</dbReference>
<keyword evidence="3" id="KW-1003">Cell membrane</keyword>
<feature type="transmembrane region" description="Helical" evidence="10">
    <location>
        <begin position="257"/>
        <end position="277"/>
    </location>
</feature>
<dbReference type="AlphaFoldDB" id="A0A9D1CZL5"/>
<dbReference type="CDD" id="cd03255">
    <property type="entry name" value="ABC_MJ0796_LolCDE_FtsE"/>
    <property type="match status" value="1"/>
</dbReference>
<evidence type="ECO:0000256" key="1">
    <source>
        <dbReference type="ARBA" id="ARBA00004429"/>
    </source>
</evidence>
<evidence type="ECO:0000256" key="2">
    <source>
        <dbReference type="ARBA" id="ARBA00022448"/>
    </source>
</evidence>
<dbReference type="Proteomes" id="UP000886786">
    <property type="component" value="Unassembled WGS sequence"/>
</dbReference>
<keyword evidence="5" id="KW-0547">Nucleotide-binding</keyword>
<feature type="domain" description="ABC transporter" evidence="11">
    <location>
        <begin position="2"/>
        <end position="239"/>
    </location>
</feature>
<sequence>MIEFKNLNKVYKTKKGVETKALNNINLKIGNVGMVFITGKSGSGKSTMLNLLGGLDTVTSGELLINNQNISNFKNREYDSYRNTYIGFVFQEFNILEQYNVYDNIALALKLQNKKPGKDKINNLLEKLGLKDLGQRKVNELSGGQKQRVAIARALIKNPKIILADEPTGNLDKASSKQIFELLKEISKEKLVIVVSHDIESANTYADRIIELSDGKIIKDTNPTIETKEENFTLSKSKLPFSYSIKMSLKNLLIKPLKLLMTCILTAMALIFMGFTINCLVFDKEVFITNTMKDNQKYVYKIQKVKYYGEYDSEILNLTDEDLEKIKQETNSTLNKAYNLFDNELLLSFTYGEELSSNTPDYYSGPNIFVYYVELEDDNLPGKIIGNLPSNDRELVIHKFLADYIIKYGVIDSNNELYKPENIKELVNSKHELKLGDNTVTISGVVDDDNSQFIKYKNKRGFNNLNLRDYYSNFYASMGSTVYVKGFTKTAKLNSDKELILNKIYITPILNNSELSSTDYFSGNLKNITENLQVITIDGLKTINHLNKDEIVLSLSELKYYDSAFETGLDDYLRQNSNLPYEASVQTYTVQYLKDSNNLSKLKLKIRNSTDNTDIPVTIIGITTENDTYVSNQFVEEYNPKTKLLSDIYIYDDDIDNLKEVFKKLKYSGIRDFPNGTYYTYEPFGMNPNDLKNIIGTYKGLYKYILVLSLIFVLFAILLFSNFIGTSISYSKKEIGILRALGARNKDTLKIFAYESIIIGLISWIISIIGWNFACDILNKSMFGNMYYSLNGIIKSPLVPIGMFIFTIILSLVITFISVSRVNKIKPIDAILNK</sequence>
<evidence type="ECO:0000256" key="5">
    <source>
        <dbReference type="ARBA" id="ARBA00022741"/>
    </source>
</evidence>
<evidence type="ECO:0000259" key="11">
    <source>
        <dbReference type="PROSITE" id="PS50893"/>
    </source>
</evidence>
<keyword evidence="2" id="KW-0813">Transport</keyword>
<dbReference type="InterPro" id="IPR003838">
    <property type="entry name" value="ABC3_permease_C"/>
</dbReference>
<dbReference type="GO" id="GO:0005886">
    <property type="term" value="C:plasma membrane"/>
    <property type="evidence" value="ECO:0007669"/>
    <property type="project" value="UniProtKB-SubCell"/>
</dbReference>
<feature type="transmembrane region" description="Helical" evidence="10">
    <location>
        <begin position="751"/>
        <end position="774"/>
    </location>
</feature>
<dbReference type="PROSITE" id="PS50893">
    <property type="entry name" value="ABC_TRANSPORTER_2"/>
    <property type="match status" value="1"/>
</dbReference>
<comment type="caution">
    <text evidence="12">The sequence shown here is derived from an EMBL/GenBank/DDBJ whole genome shotgun (WGS) entry which is preliminary data.</text>
</comment>
<gene>
    <name evidence="12" type="ORF">IAB27_06850</name>
</gene>
<evidence type="ECO:0000256" key="7">
    <source>
        <dbReference type="ARBA" id="ARBA00022989"/>
    </source>
</evidence>
<evidence type="ECO:0000256" key="8">
    <source>
        <dbReference type="ARBA" id="ARBA00023136"/>
    </source>
</evidence>
<dbReference type="GO" id="GO:0022857">
    <property type="term" value="F:transmembrane transporter activity"/>
    <property type="evidence" value="ECO:0007669"/>
    <property type="project" value="UniProtKB-ARBA"/>
</dbReference>
<dbReference type="InterPro" id="IPR003439">
    <property type="entry name" value="ABC_transporter-like_ATP-bd"/>
</dbReference>
<dbReference type="GO" id="GO:0016887">
    <property type="term" value="F:ATP hydrolysis activity"/>
    <property type="evidence" value="ECO:0007669"/>
    <property type="project" value="InterPro"/>
</dbReference>
<evidence type="ECO:0000313" key="13">
    <source>
        <dbReference type="Proteomes" id="UP000886786"/>
    </source>
</evidence>
<dbReference type="Gene3D" id="3.40.50.300">
    <property type="entry name" value="P-loop containing nucleotide triphosphate hydrolases"/>
    <property type="match status" value="1"/>
</dbReference>
<evidence type="ECO:0000256" key="9">
    <source>
        <dbReference type="ARBA" id="ARBA00038388"/>
    </source>
</evidence>
<comment type="subcellular location">
    <subcellularLocation>
        <location evidence="1">Cell inner membrane</location>
        <topology evidence="1">Multi-pass membrane protein</topology>
    </subcellularLocation>
</comment>
<dbReference type="FunFam" id="3.40.50.300:FF:000032">
    <property type="entry name" value="Export ABC transporter ATP-binding protein"/>
    <property type="match status" value="1"/>
</dbReference>
<keyword evidence="8 10" id="KW-0472">Membrane</keyword>
<proteinExistence type="inferred from homology"/>
<dbReference type="InterPro" id="IPR017911">
    <property type="entry name" value="MacB-like_ATP-bd"/>
</dbReference>
<dbReference type="GO" id="GO:0005524">
    <property type="term" value="F:ATP binding"/>
    <property type="evidence" value="ECO:0007669"/>
    <property type="project" value="UniProtKB-KW"/>
</dbReference>
<dbReference type="SUPFAM" id="SSF52540">
    <property type="entry name" value="P-loop containing nucleoside triphosphate hydrolases"/>
    <property type="match status" value="1"/>
</dbReference>
<comment type="similarity">
    <text evidence="9">Belongs to the ABC transporter superfamily. Macrolide exporter (TC 3.A.1.122) family.</text>
</comment>
<dbReference type="InterPro" id="IPR027417">
    <property type="entry name" value="P-loop_NTPase"/>
</dbReference>
<feature type="transmembrane region" description="Helical" evidence="10">
    <location>
        <begin position="704"/>
        <end position="730"/>
    </location>
</feature>
<evidence type="ECO:0000256" key="10">
    <source>
        <dbReference type="SAM" id="Phobius"/>
    </source>
</evidence>
<evidence type="ECO:0000256" key="6">
    <source>
        <dbReference type="ARBA" id="ARBA00022840"/>
    </source>
</evidence>
<keyword evidence="6 12" id="KW-0067">ATP-binding</keyword>
<protein>
    <submittedName>
        <fullName evidence="12">ABC transporter ATP-binding protein/permease</fullName>
    </submittedName>
</protein>
<dbReference type="PROSITE" id="PS00211">
    <property type="entry name" value="ABC_TRANSPORTER_1"/>
    <property type="match status" value="1"/>
</dbReference>
<name>A0A9D1CZL5_9FIRM</name>
<organism evidence="12 13">
    <name type="scientific">Candidatus Coprosoma intestinipullorum</name>
    <dbReference type="NCBI Taxonomy" id="2840752"/>
    <lineage>
        <taxon>Bacteria</taxon>
        <taxon>Bacillati</taxon>
        <taxon>Bacillota</taxon>
        <taxon>Bacillota incertae sedis</taxon>
        <taxon>Candidatus Coprosoma</taxon>
    </lineage>
</organism>
<feature type="transmembrane region" description="Helical" evidence="10">
    <location>
        <begin position="794"/>
        <end position="817"/>
    </location>
</feature>
<reference evidence="12" key="1">
    <citation type="submission" date="2020-10" db="EMBL/GenBank/DDBJ databases">
        <authorList>
            <person name="Gilroy R."/>
        </authorList>
    </citation>
    <scope>NUCLEOTIDE SEQUENCE</scope>
    <source>
        <strain evidence="12">CHK147-3167</strain>
    </source>
</reference>
<dbReference type="InterPro" id="IPR017871">
    <property type="entry name" value="ABC_transporter-like_CS"/>
</dbReference>
<dbReference type="Pfam" id="PF00005">
    <property type="entry name" value="ABC_tran"/>
    <property type="match status" value="1"/>
</dbReference>
<keyword evidence="4 10" id="KW-0812">Transmembrane</keyword>
<evidence type="ECO:0000256" key="4">
    <source>
        <dbReference type="ARBA" id="ARBA00022692"/>
    </source>
</evidence>
<dbReference type="SMART" id="SM00382">
    <property type="entry name" value="AAA"/>
    <property type="match status" value="1"/>
</dbReference>
<dbReference type="Pfam" id="PF02687">
    <property type="entry name" value="FtsX"/>
    <property type="match status" value="1"/>
</dbReference>